<comment type="similarity">
    <text evidence="2">Belongs to the Nudix hydrolase family.</text>
</comment>
<evidence type="ECO:0000256" key="4">
    <source>
        <dbReference type="ARBA" id="ARBA00022801"/>
    </source>
</evidence>
<gene>
    <name evidence="9" type="ORF">L9X51_10720</name>
</gene>
<keyword evidence="6" id="KW-1133">Transmembrane helix</keyword>
<evidence type="ECO:0000256" key="7">
    <source>
        <dbReference type="SAM" id="SignalP"/>
    </source>
</evidence>
<dbReference type="GO" id="GO:0046872">
    <property type="term" value="F:metal ion binding"/>
    <property type="evidence" value="ECO:0007669"/>
    <property type="project" value="UniProtKB-KW"/>
</dbReference>
<keyword evidence="7" id="KW-0732">Signal</keyword>
<feature type="domain" description="Nudix hydrolase" evidence="8">
    <location>
        <begin position="36"/>
        <end position="169"/>
    </location>
</feature>
<sequence>MIGFNVFKQFLLTSGILLSLLFSTSSLALEQGMQGKNIRGALCLVKADDKIVLVNEIITKQISLPGGTITPGETPELAAQRETWEETGLVVTVGAVLGYTESAVIYSCRSDSDVIAFKSKNVFDGHELPIWFAPHYGVEVANSMLIDPNKINAAQYRYPEQWQAILEMVTQTEDQPVDYVSDLIAAAPKIHQVQLHWIVSLQQAVTLLPEPLINGVNLMANWLTKLASPLFLIVLFPLIAGYFGKQSVFQMFFVVSVTSILSLVAEQGFTLPRPHAYIPFLEQHQSYGNGFPSLPMALWVSVGILVLRACGKLYWNRWIALCLAIMSLFMLSQFYIGEAFLTDMAMGGLLGFLIAWHIIRLEFKPDVDISTLLSSRGVWWGLTISVAILTVIWPFPIFTVWLAILTTASMLVLVMKKIEFRMTETQMWLVVILLLGGNYFISYAATFIAFSGLLSLVAETLRFPVLMLIFALSWRKKAYK</sequence>
<keyword evidence="6" id="KW-0472">Membrane</keyword>
<evidence type="ECO:0000256" key="1">
    <source>
        <dbReference type="ARBA" id="ARBA00001946"/>
    </source>
</evidence>
<dbReference type="GO" id="GO:0016818">
    <property type="term" value="F:hydrolase activity, acting on acid anhydrides, in phosphorus-containing anhydrides"/>
    <property type="evidence" value="ECO:0007669"/>
    <property type="project" value="TreeGrafter"/>
</dbReference>
<evidence type="ECO:0000256" key="5">
    <source>
        <dbReference type="ARBA" id="ARBA00022842"/>
    </source>
</evidence>
<dbReference type="InterPro" id="IPR020084">
    <property type="entry name" value="NUDIX_hydrolase_CS"/>
</dbReference>
<dbReference type="InterPro" id="IPR000326">
    <property type="entry name" value="PAP2/HPO"/>
</dbReference>
<dbReference type="EMBL" id="JAKNAX010000026">
    <property type="protein sequence ID" value="MDE1346899.1"/>
    <property type="molecule type" value="Genomic_DNA"/>
</dbReference>
<keyword evidence="5" id="KW-0460">Magnesium</keyword>
<feature type="transmembrane region" description="Helical" evidence="6">
    <location>
        <begin position="226"/>
        <end position="244"/>
    </location>
</feature>
<accession>A0A9X4F8R1</accession>
<protein>
    <submittedName>
        <fullName evidence="9">NUDIX domain-containing protein</fullName>
    </submittedName>
</protein>
<evidence type="ECO:0000259" key="8">
    <source>
        <dbReference type="PROSITE" id="PS51462"/>
    </source>
</evidence>
<dbReference type="SUPFAM" id="SSF48317">
    <property type="entry name" value="Acid phosphatase/Vanadium-dependent haloperoxidase"/>
    <property type="match status" value="1"/>
</dbReference>
<dbReference type="PRINTS" id="PR00502">
    <property type="entry name" value="NUDIXFAMILY"/>
</dbReference>
<feature type="chain" id="PRO_5040947436" evidence="7">
    <location>
        <begin position="29"/>
        <end position="480"/>
    </location>
</feature>
<feature type="transmembrane region" description="Helical" evidence="6">
    <location>
        <begin position="251"/>
        <end position="271"/>
    </location>
</feature>
<dbReference type="InterPro" id="IPR020476">
    <property type="entry name" value="Nudix_hydrolase"/>
</dbReference>
<dbReference type="Pfam" id="PF01569">
    <property type="entry name" value="PAP2"/>
    <property type="match status" value="1"/>
</dbReference>
<dbReference type="SUPFAM" id="SSF55811">
    <property type="entry name" value="Nudix"/>
    <property type="match status" value="1"/>
</dbReference>
<dbReference type="GO" id="GO:0005737">
    <property type="term" value="C:cytoplasm"/>
    <property type="evidence" value="ECO:0007669"/>
    <property type="project" value="TreeGrafter"/>
</dbReference>
<evidence type="ECO:0000256" key="3">
    <source>
        <dbReference type="ARBA" id="ARBA00022723"/>
    </source>
</evidence>
<evidence type="ECO:0000256" key="6">
    <source>
        <dbReference type="SAM" id="Phobius"/>
    </source>
</evidence>
<comment type="caution">
    <text evidence="9">The sequence shown here is derived from an EMBL/GenBank/DDBJ whole genome shotgun (WGS) entry which is preliminary data.</text>
</comment>
<dbReference type="PROSITE" id="PS00893">
    <property type="entry name" value="NUDIX_BOX"/>
    <property type="match status" value="1"/>
</dbReference>
<name>A0A9X4F8R1_9VIBR</name>
<dbReference type="CDD" id="cd02883">
    <property type="entry name" value="NUDIX_Hydrolase"/>
    <property type="match status" value="1"/>
</dbReference>
<reference evidence="9" key="1">
    <citation type="submission" date="2022-02" db="EMBL/GenBank/DDBJ databases">
        <title>Emergence and expansion in Europe of a Vibrio aestuarianus clonal complex pathogenic for oysters.</title>
        <authorList>
            <person name="Mesnil A."/>
            <person name="Travers M.-A."/>
        </authorList>
    </citation>
    <scope>NUCLEOTIDE SEQUENCE</scope>
    <source>
        <strain evidence="9">19_064_15T1</strain>
    </source>
</reference>
<dbReference type="Gene3D" id="3.90.79.10">
    <property type="entry name" value="Nucleoside Triphosphate Pyrophosphohydrolase"/>
    <property type="match status" value="1"/>
</dbReference>
<dbReference type="Pfam" id="PF00293">
    <property type="entry name" value="NUDIX"/>
    <property type="match status" value="1"/>
</dbReference>
<evidence type="ECO:0000313" key="9">
    <source>
        <dbReference type="EMBL" id="MDE1346899.1"/>
    </source>
</evidence>
<proteinExistence type="inferred from homology"/>
<feature type="transmembrane region" description="Helical" evidence="6">
    <location>
        <begin position="371"/>
        <end position="392"/>
    </location>
</feature>
<dbReference type="AlphaFoldDB" id="A0A9X4F8R1"/>
<feature type="transmembrane region" description="Helical" evidence="6">
    <location>
        <begin position="291"/>
        <end position="311"/>
    </location>
</feature>
<keyword evidence="4" id="KW-0378">Hydrolase</keyword>
<evidence type="ECO:0000313" key="10">
    <source>
        <dbReference type="Proteomes" id="UP001140978"/>
    </source>
</evidence>
<feature type="transmembrane region" description="Helical" evidence="6">
    <location>
        <begin position="318"/>
        <end position="336"/>
    </location>
</feature>
<feature type="transmembrane region" description="Helical" evidence="6">
    <location>
        <begin position="398"/>
        <end position="415"/>
    </location>
</feature>
<evidence type="ECO:0000256" key="2">
    <source>
        <dbReference type="ARBA" id="ARBA00005582"/>
    </source>
</evidence>
<keyword evidence="3" id="KW-0479">Metal-binding</keyword>
<feature type="transmembrane region" description="Helical" evidence="6">
    <location>
        <begin position="342"/>
        <end position="359"/>
    </location>
</feature>
<dbReference type="InterPro" id="IPR000086">
    <property type="entry name" value="NUDIX_hydrolase_dom"/>
</dbReference>
<dbReference type="PROSITE" id="PS51462">
    <property type="entry name" value="NUDIX"/>
    <property type="match status" value="1"/>
</dbReference>
<dbReference type="PANTHER" id="PTHR43758">
    <property type="entry name" value="7,8-DIHYDRO-8-OXOGUANINE TRIPHOSPHATASE"/>
    <property type="match status" value="1"/>
</dbReference>
<dbReference type="RefSeq" id="WP_274676083.1">
    <property type="nucleotide sequence ID" value="NZ_JAKNAX010000026.1"/>
</dbReference>
<dbReference type="InterPro" id="IPR036938">
    <property type="entry name" value="PAP2/HPO_sf"/>
</dbReference>
<dbReference type="InterPro" id="IPR015797">
    <property type="entry name" value="NUDIX_hydrolase-like_dom_sf"/>
</dbReference>
<comment type="cofactor">
    <cofactor evidence="1">
        <name>Mg(2+)</name>
        <dbReference type="ChEBI" id="CHEBI:18420"/>
    </cofactor>
</comment>
<feature type="signal peptide" evidence="7">
    <location>
        <begin position="1"/>
        <end position="28"/>
    </location>
</feature>
<organism evidence="9 10">
    <name type="scientific">Vibrio aestuarianus</name>
    <dbReference type="NCBI Taxonomy" id="28171"/>
    <lineage>
        <taxon>Bacteria</taxon>
        <taxon>Pseudomonadati</taxon>
        <taxon>Pseudomonadota</taxon>
        <taxon>Gammaproteobacteria</taxon>
        <taxon>Vibrionales</taxon>
        <taxon>Vibrionaceae</taxon>
        <taxon>Vibrio</taxon>
    </lineage>
</organism>
<feature type="transmembrane region" description="Helical" evidence="6">
    <location>
        <begin position="456"/>
        <end position="474"/>
    </location>
</feature>
<dbReference type="Proteomes" id="UP001140978">
    <property type="component" value="Unassembled WGS sequence"/>
</dbReference>
<keyword evidence="6" id="KW-0812">Transmembrane</keyword>
<feature type="transmembrane region" description="Helical" evidence="6">
    <location>
        <begin position="427"/>
        <end position="450"/>
    </location>
</feature>
<dbReference type="PANTHER" id="PTHR43758:SF8">
    <property type="entry name" value="8-OXO-DGTP DIPHOSPHATASE YTKD-RELATED"/>
    <property type="match status" value="1"/>
</dbReference>